<proteinExistence type="predicted"/>
<evidence type="ECO:0000313" key="2">
    <source>
        <dbReference type="Proteomes" id="UP000555546"/>
    </source>
</evidence>
<name>A0A7W9AVM2_9HYPH</name>
<evidence type="ECO:0000313" key="1">
    <source>
        <dbReference type="EMBL" id="MBB5701272.1"/>
    </source>
</evidence>
<reference evidence="1 2" key="1">
    <citation type="submission" date="2020-08" db="EMBL/GenBank/DDBJ databases">
        <title>Genomic Encyclopedia of Type Strains, Phase IV (KMG-IV): sequencing the most valuable type-strain genomes for metagenomic binning, comparative biology and taxonomic classification.</title>
        <authorList>
            <person name="Goeker M."/>
        </authorList>
    </citation>
    <scope>NUCLEOTIDE SEQUENCE [LARGE SCALE GENOMIC DNA]</scope>
    <source>
        <strain evidence="1 2">DSM 26944</strain>
    </source>
</reference>
<accession>A0A7W9AVM2</accession>
<protein>
    <submittedName>
        <fullName evidence="1">Transposase-like protein</fullName>
    </submittedName>
</protein>
<sequence>MSTILKFTGTGRIIALSKRTTKPMMGFKAFHAVSATLAGIEVTHMIRKNPFANDNGSLFHVLARLAT</sequence>
<dbReference type="Proteomes" id="UP000555546">
    <property type="component" value="Unassembled WGS sequence"/>
</dbReference>
<organism evidence="1 2">
    <name type="scientific">Brucella daejeonensis</name>
    <dbReference type="NCBI Taxonomy" id="659015"/>
    <lineage>
        <taxon>Bacteria</taxon>
        <taxon>Pseudomonadati</taxon>
        <taxon>Pseudomonadota</taxon>
        <taxon>Alphaproteobacteria</taxon>
        <taxon>Hyphomicrobiales</taxon>
        <taxon>Brucellaceae</taxon>
        <taxon>Brucella/Ochrobactrum group</taxon>
        <taxon>Brucella</taxon>
    </lineage>
</organism>
<dbReference type="AlphaFoldDB" id="A0A7W9AVM2"/>
<keyword evidence="2" id="KW-1185">Reference proteome</keyword>
<gene>
    <name evidence="1" type="ORF">FHS76_001121</name>
</gene>
<comment type="caution">
    <text evidence="1">The sequence shown here is derived from an EMBL/GenBank/DDBJ whole genome shotgun (WGS) entry which is preliminary data.</text>
</comment>
<dbReference type="EMBL" id="JACIJG010000003">
    <property type="protein sequence ID" value="MBB5701272.1"/>
    <property type="molecule type" value="Genomic_DNA"/>
</dbReference>